<name>A0A9P6ESN9_9AGAR</name>
<dbReference type="AlphaFoldDB" id="A0A9P6ESN9"/>
<evidence type="ECO:0000313" key="1">
    <source>
        <dbReference type="EMBL" id="KAF9535433.1"/>
    </source>
</evidence>
<dbReference type="Proteomes" id="UP000807306">
    <property type="component" value="Unassembled WGS sequence"/>
</dbReference>
<keyword evidence="2" id="KW-1185">Reference proteome</keyword>
<organism evidence="1 2">
    <name type="scientific">Crepidotus variabilis</name>
    <dbReference type="NCBI Taxonomy" id="179855"/>
    <lineage>
        <taxon>Eukaryota</taxon>
        <taxon>Fungi</taxon>
        <taxon>Dikarya</taxon>
        <taxon>Basidiomycota</taxon>
        <taxon>Agaricomycotina</taxon>
        <taxon>Agaricomycetes</taxon>
        <taxon>Agaricomycetidae</taxon>
        <taxon>Agaricales</taxon>
        <taxon>Agaricineae</taxon>
        <taxon>Crepidotaceae</taxon>
        <taxon>Crepidotus</taxon>
    </lineage>
</organism>
<sequence>MASASFCGLICMQPQSPDGDPCVACAERWNPPTIRRPSTSQIPKLVVLQQMELTSSESSPSPKEPHEIFEGMPIEIVGRIFEHSIRSDNPDWPLKLPFKLGSVCSQWRQIAWSTPSLWTDVLFSIEKINLSRRIDLLEEIIPRSGTLLLTLRLTGVGLFDGKSHPPESFKTSDDFQRFTRCLYDCSRRWHSLDLNLFDMSYIIPLFQLLPDAPNLKKLQVFLFTLDVDTVGEGSPAIDIDFAALAPNIQAFNVSYHPNLSKLSLCWDKLIELSLGDTISEIIAATQRSHILRRLFIVNRESEQPVTLPHRTLCTHTNLRSIHIEDAHQAIAFFSSVVVPNLEDLSLSTGDVNGISLAAALERSCRGRTLTRLKLYNVRMGDDVQSSKGILAVLSVLPSLIELDLSYQHSPGKAEDYCGVVFRTFGSDKRALLPNLQVFHLEASSSDHDDFQFLGNAFTHIQHFSSPLREFTVTLQVHRRQTWMEKMAVLVSLDTGLSRQIQAFQSKGRVIRVLMKHGLSQTHDIVPLSKVV</sequence>
<reference evidence="1" key="1">
    <citation type="submission" date="2020-11" db="EMBL/GenBank/DDBJ databases">
        <authorList>
            <consortium name="DOE Joint Genome Institute"/>
            <person name="Ahrendt S."/>
            <person name="Riley R."/>
            <person name="Andreopoulos W."/>
            <person name="Labutti K."/>
            <person name="Pangilinan J."/>
            <person name="Ruiz-Duenas F.J."/>
            <person name="Barrasa J.M."/>
            <person name="Sanchez-Garcia M."/>
            <person name="Camarero S."/>
            <person name="Miyauchi S."/>
            <person name="Serrano A."/>
            <person name="Linde D."/>
            <person name="Babiker R."/>
            <person name="Drula E."/>
            <person name="Ayuso-Fernandez I."/>
            <person name="Pacheco R."/>
            <person name="Padilla G."/>
            <person name="Ferreira P."/>
            <person name="Barriuso J."/>
            <person name="Kellner H."/>
            <person name="Castanera R."/>
            <person name="Alfaro M."/>
            <person name="Ramirez L."/>
            <person name="Pisabarro A.G."/>
            <person name="Kuo A."/>
            <person name="Tritt A."/>
            <person name="Lipzen A."/>
            <person name="He G."/>
            <person name="Yan M."/>
            <person name="Ng V."/>
            <person name="Cullen D."/>
            <person name="Martin F."/>
            <person name="Rosso M.-N."/>
            <person name="Henrissat B."/>
            <person name="Hibbett D."/>
            <person name="Martinez A.T."/>
            <person name="Grigoriev I.V."/>
        </authorList>
    </citation>
    <scope>NUCLEOTIDE SEQUENCE</scope>
    <source>
        <strain evidence="1">CBS 506.95</strain>
    </source>
</reference>
<gene>
    <name evidence="1" type="ORF">CPB83DRAFT_841731</name>
</gene>
<comment type="caution">
    <text evidence="1">The sequence shown here is derived from an EMBL/GenBank/DDBJ whole genome shotgun (WGS) entry which is preliminary data.</text>
</comment>
<dbReference type="InterPro" id="IPR032675">
    <property type="entry name" value="LRR_dom_sf"/>
</dbReference>
<dbReference type="OrthoDB" id="3005190at2759"/>
<dbReference type="Gene3D" id="1.20.1280.50">
    <property type="match status" value="1"/>
</dbReference>
<evidence type="ECO:0000313" key="2">
    <source>
        <dbReference type="Proteomes" id="UP000807306"/>
    </source>
</evidence>
<dbReference type="Gene3D" id="3.80.10.10">
    <property type="entry name" value="Ribonuclease Inhibitor"/>
    <property type="match status" value="1"/>
</dbReference>
<protein>
    <recommendedName>
        <fullName evidence="3">F-box domain-containing protein</fullName>
    </recommendedName>
</protein>
<dbReference type="SUPFAM" id="SSF52047">
    <property type="entry name" value="RNI-like"/>
    <property type="match status" value="1"/>
</dbReference>
<accession>A0A9P6ESN9</accession>
<proteinExistence type="predicted"/>
<evidence type="ECO:0008006" key="3">
    <source>
        <dbReference type="Google" id="ProtNLM"/>
    </source>
</evidence>
<dbReference type="EMBL" id="MU157824">
    <property type="protein sequence ID" value="KAF9535433.1"/>
    <property type="molecule type" value="Genomic_DNA"/>
</dbReference>